<proteinExistence type="predicted"/>
<feature type="transmembrane region" description="Helical" evidence="1">
    <location>
        <begin position="37"/>
        <end position="58"/>
    </location>
</feature>
<dbReference type="RefSeq" id="WP_105352520.1">
    <property type="nucleotide sequence ID" value="NZ_PUIB01000009.1"/>
</dbReference>
<gene>
    <name evidence="2" type="ORF">C5Y98_06065</name>
</gene>
<reference evidence="2 3" key="1">
    <citation type="submission" date="2018-02" db="EMBL/GenBank/DDBJ databases">
        <title>Comparative genomes isolates from brazilian mangrove.</title>
        <authorList>
            <person name="Araujo J.E."/>
            <person name="Taketani R.G."/>
            <person name="Silva M.C.P."/>
            <person name="Loureco M.V."/>
            <person name="Andreote F.D."/>
        </authorList>
    </citation>
    <scope>NUCLEOTIDE SEQUENCE [LARGE SCALE GENOMIC DNA]</scope>
    <source>
        <strain evidence="2 3">NAP PRIS-MGV</strain>
    </source>
</reference>
<feature type="transmembrane region" description="Helical" evidence="1">
    <location>
        <begin position="12"/>
        <end position="31"/>
    </location>
</feature>
<dbReference type="Proteomes" id="UP000239388">
    <property type="component" value="Unassembled WGS sequence"/>
</dbReference>
<evidence type="ECO:0000256" key="1">
    <source>
        <dbReference type="SAM" id="Phobius"/>
    </source>
</evidence>
<feature type="transmembrane region" description="Helical" evidence="1">
    <location>
        <begin position="96"/>
        <end position="118"/>
    </location>
</feature>
<dbReference type="AlphaFoldDB" id="A0A2S8G6S5"/>
<dbReference type="OrthoDB" id="289883at2"/>
<evidence type="ECO:0000313" key="3">
    <source>
        <dbReference type="Proteomes" id="UP000239388"/>
    </source>
</evidence>
<feature type="transmembrane region" description="Helical" evidence="1">
    <location>
        <begin position="65"/>
        <end position="84"/>
    </location>
</feature>
<evidence type="ECO:0000313" key="2">
    <source>
        <dbReference type="EMBL" id="PQO40168.1"/>
    </source>
</evidence>
<keyword evidence="1" id="KW-0812">Transmembrane</keyword>
<keyword evidence="1" id="KW-1133">Transmembrane helix</keyword>
<keyword evidence="1" id="KW-0472">Membrane</keyword>
<sequence>MSGDDETLNEKIGGWIAIIVITFSALISGGFMPDWNVLPYVAWLAIAGLGGAIGVAIYTRNWLHGTIAGLLIGVGAVLGVHAYIIARSMLIDANNFFSLELVIGAGLGSIPGLIYMYLVADKS</sequence>
<accession>A0A2S8G6S5</accession>
<name>A0A2S8G6S5_9BACT</name>
<comment type="caution">
    <text evidence="2">The sequence shown here is derived from an EMBL/GenBank/DDBJ whole genome shotgun (WGS) entry which is preliminary data.</text>
</comment>
<protein>
    <submittedName>
        <fullName evidence="2">Uncharacterized protein</fullName>
    </submittedName>
</protein>
<dbReference type="EMBL" id="PUIB01000009">
    <property type="protein sequence ID" value="PQO40168.1"/>
    <property type="molecule type" value="Genomic_DNA"/>
</dbReference>
<organism evidence="2 3">
    <name type="scientific">Blastopirellula marina</name>
    <dbReference type="NCBI Taxonomy" id="124"/>
    <lineage>
        <taxon>Bacteria</taxon>
        <taxon>Pseudomonadati</taxon>
        <taxon>Planctomycetota</taxon>
        <taxon>Planctomycetia</taxon>
        <taxon>Pirellulales</taxon>
        <taxon>Pirellulaceae</taxon>
        <taxon>Blastopirellula</taxon>
    </lineage>
</organism>